<dbReference type="Gene3D" id="3.30.1380.10">
    <property type="match status" value="1"/>
</dbReference>
<sequence length="133" mass="15507">MPYFSKQSLAKLDSCHNDLIELFTEIIKTFDCTIKWGFRPEYWQNLYFKQGSSKVQWPNSKHNTFPSKAVDAVPYITGIGATYEDRQCYFFAGYVLRQAEIMGINIRLGADWDSDKNINDQAFRDICHFEIIA</sequence>
<organism evidence="2">
    <name type="scientific">viral metagenome</name>
    <dbReference type="NCBI Taxonomy" id="1070528"/>
    <lineage>
        <taxon>unclassified sequences</taxon>
        <taxon>metagenomes</taxon>
        <taxon>organismal metagenomes</taxon>
    </lineage>
</organism>
<accession>A0A6M3L4L6</accession>
<gene>
    <name evidence="1" type="ORF">MM415A02158_0003</name>
    <name evidence="2" type="ORF">MM415B02527_0020</name>
</gene>
<dbReference type="EMBL" id="MT142062">
    <property type="protein sequence ID" value="QJA73920.1"/>
    <property type="molecule type" value="Genomic_DNA"/>
</dbReference>
<dbReference type="InterPro" id="IPR009045">
    <property type="entry name" value="Zn_M74/Hedgehog-like"/>
</dbReference>
<evidence type="ECO:0000313" key="2">
    <source>
        <dbReference type="EMBL" id="QJA89596.1"/>
    </source>
</evidence>
<dbReference type="AlphaFoldDB" id="A0A6M3L4L6"/>
<name>A0A6M3L4L6_9ZZZZ</name>
<reference evidence="2" key="1">
    <citation type="submission" date="2020-03" db="EMBL/GenBank/DDBJ databases">
        <title>The deep terrestrial virosphere.</title>
        <authorList>
            <person name="Holmfeldt K."/>
            <person name="Nilsson E."/>
            <person name="Simone D."/>
            <person name="Lopez-Fernandez M."/>
            <person name="Wu X."/>
            <person name="de Brujin I."/>
            <person name="Lundin D."/>
            <person name="Andersson A."/>
            <person name="Bertilsson S."/>
            <person name="Dopson M."/>
        </authorList>
    </citation>
    <scope>NUCLEOTIDE SEQUENCE</scope>
    <source>
        <strain evidence="1">MM415A02158</strain>
        <strain evidence="2">MM415B02527</strain>
    </source>
</reference>
<dbReference type="EMBL" id="MT142855">
    <property type="protein sequence ID" value="QJA89596.1"/>
    <property type="molecule type" value="Genomic_DNA"/>
</dbReference>
<evidence type="ECO:0000313" key="1">
    <source>
        <dbReference type="EMBL" id="QJA73920.1"/>
    </source>
</evidence>
<protein>
    <submittedName>
        <fullName evidence="2">Putative structural protein</fullName>
    </submittedName>
</protein>
<proteinExistence type="predicted"/>